<reference evidence="2" key="1">
    <citation type="submission" date="2017-11" db="EMBL/GenBank/DDBJ databases">
        <title>Phenotypic and genomic properties of facultatively anaerobic sulfur-reducing natronoarchaea from hypersaline soda lakes.</title>
        <authorList>
            <person name="Sorokin D.Y."/>
            <person name="Kublanov I.V."/>
            <person name="Roman P."/>
            <person name="Sinninghe Damste J.S."/>
            <person name="Golyshin P.N."/>
            <person name="Rojo D."/>
            <person name="Ciordia S."/>
            <person name="Mena M.D.C."/>
            <person name="Ferrer M."/>
            <person name="Messina E."/>
            <person name="Smedile F."/>
            <person name="La Spada G."/>
            <person name="La Cono V."/>
            <person name="Yakimov M.M."/>
        </authorList>
    </citation>
    <scope>NUCLEOTIDE SEQUENCE [LARGE SCALE GENOMIC DNA]</scope>
    <source>
        <strain evidence="2">AArc-Sl</strain>
    </source>
</reference>
<gene>
    <name evidence="1" type="primary">idsA</name>
    <name evidence="1" type="ORF">AArcSl_0863</name>
</gene>
<evidence type="ECO:0000313" key="2">
    <source>
        <dbReference type="Proteomes" id="UP000263012"/>
    </source>
</evidence>
<dbReference type="AlphaFoldDB" id="A0A343THD4"/>
<dbReference type="EC" id="2.5.1.1" evidence="1"/>
<accession>A0A343THD4</accession>
<evidence type="ECO:0000313" key="1">
    <source>
        <dbReference type="EMBL" id="AUX08506.1"/>
    </source>
</evidence>
<dbReference type="SUPFAM" id="SSF48576">
    <property type="entry name" value="Terpenoid synthases"/>
    <property type="match status" value="1"/>
</dbReference>
<keyword evidence="2" id="KW-1185">Reference proteome</keyword>
<dbReference type="EMBL" id="CP025066">
    <property type="protein sequence ID" value="AUX08506.1"/>
    <property type="molecule type" value="Genomic_DNA"/>
</dbReference>
<protein>
    <submittedName>
        <fullName evidence="1">Geranylgeranyl diphosphate synthase, type I</fullName>
        <ecNumber evidence="1">2.5.1.1</ecNumber>
        <ecNumber evidence="1">2.5.1.10</ecNumber>
        <ecNumber evidence="1">2.5.1.29</ecNumber>
    </submittedName>
</protein>
<dbReference type="KEGG" id="hdf:AArcSl_0863"/>
<dbReference type="GO" id="GO:0004161">
    <property type="term" value="F:dimethylallyltranstransferase activity"/>
    <property type="evidence" value="ECO:0007669"/>
    <property type="project" value="UniProtKB-EC"/>
</dbReference>
<dbReference type="OrthoDB" id="205748at2157"/>
<organism evidence="1 2">
    <name type="scientific">Halalkaliarchaeum desulfuricum</name>
    <dbReference type="NCBI Taxonomy" id="2055893"/>
    <lineage>
        <taxon>Archaea</taxon>
        <taxon>Methanobacteriati</taxon>
        <taxon>Methanobacteriota</taxon>
        <taxon>Stenosarchaea group</taxon>
        <taxon>Halobacteria</taxon>
        <taxon>Halobacteriales</taxon>
        <taxon>Haloferacaceae</taxon>
        <taxon>Halalkaliarchaeum</taxon>
    </lineage>
</organism>
<name>A0A343THD4_9EURY</name>
<dbReference type="GO" id="GO:0004337">
    <property type="term" value="F:(2E,6E)-farnesyl diphosphate synthase activity"/>
    <property type="evidence" value="ECO:0007669"/>
    <property type="project" value="UniProtKB-EC"/>
</dbReference>
<dbReference type="GeneID" id="37877208"/>
<dbReference type="InterPro" id="IPR008949">
    <property type="entry name" value="Isoprenoid_synthase_dom_sf"/>
</dbReference>
<dbReference type="EC" id="2.5.1.29" evidence="1"/>
<dbReference type="GO" id="GO:0004311">
    <property type="term" value="F:geranylgeranyl diphosphate synthase activity"/>
    <property type="evidence" value="ECO:0007669"/>
    <property type="project" value="UniProtKB-EC"/>
</dbReference>
<sequence>MTERLDARSARIERSLERTLTSPHADVEFDSIRDRWPSEYVRGHLFLALVDAVGTDIADPFPAAVSLELSYLQALVHGRILEDVSPSGRTAREDDRAILSGDYLQARAFERLGRLDAPAPLVAQCFSVLTRASIRTHEGQFEGRQFSAVASPEDGGVIRFDHTAPAVLGGAAARLAGVLGGLEGATLDRLEEGGAAFGWTLATEATTGNAAVARPRDSLDGTIADIVDSCPEAASPGLHRKLRRIAARVCEERACVKPGSRP</sequence>
<dbReference type="Gene3D" id="1.10.600.10">
    <property type="entry name" value="Farnesyl Diphosphate Synthase"/>
    <property type="match status" value="1"/>
</dbReference>
<dbReference type="Proteomes" id="UP000263012">
    <property type="component" value="Chromosome"/>
</dbReference>
<dbReference type="EC" id="2.5.1.10" evidence="1"/>
<keyword evidence="1" id="KW-0808">Transferase</keyword>
<dbReference type="RefSeq" id="WP_119815538.1">
    <property type="nucleotide sequence ID" value="NZ_CP025066.1"/>
</dbReference>
<proteinExistence type="predicted"/>